<protein>
    <submittedName>
        <fullName evidence="1">Tellurite resistance protein TerB</fullName>
    </submittedName>
</protein>
<comment type="caution">
    <text evidence="1">The sequence shown here is derived from an EMBL/GenBank/DDBJ whole genome shotgun (WGS) entry which is preliminary data.</text>
</comment>
<dbReference type="RefSeq" id="WP_089258868.1">
    <property type="nucleotide sequence ID" value="NZ_FZNV01000001.1"/>
</dbReference>
<dbReference type="Gene3D" id="1.10.3680.10">
    <property type="entry name" value="TerB-like"/>
    <property type="match status" value="1"/>
</dbReference>
<dbReference type="SUPFAM" id="SSF158682">
    <property type="entry name" value="TerB-like"/>
    <property type="match status" value="1"/>
</dbReference>
<evidence type="ECO:0000313" key="2">
    <source>
        <dbReference type="Proteomes" id="UP000198337"/>
    </source>
</evidence>
<gene>
    <name evidence="1" type="ORF">SAMN04488009_0566</name>
</gene>
<name>A0ABY1SDB9_9FLAO</name>
<keyword evidence="2" id="KW-1185">Reference proteome</keyword>
<dbReference type="EMBL" id="FZNV01000001">
    <property type="protein sequence ID" value="SNR26877.1"/>
    <property type="molecule type" value="Genomic_DNA"/>
</dbReference>
<reference evidence="1 2" key="1">
    <citation type="submission" date="2017-06" db="EMBL/GenBank/DDBJ databases">
        <authorList>
            <person name="Varghese N."/>
            <person name="Submissions S."/>
        </authorList>
    </citation>
    <scope>NUCLEOTIDE SEQUENCE [LARGE SCALE GENOMIC DNA]</scope>
    <source>
        <strain evidence="1 2">DSM 19840</strain>
    </source>
</reference>
<organism evidence="1 2">
    <name type="scientific">Maribacter sedimenticola</name>
    <dbReference type="NCBI Taxonomy" id="228956"/>
    <lineage>
        <taxon>Bacteria</taxon>
        <taxon>Pseudomonadati</taxon>
        <taxon>Bacteroidota</taxon>
        <taxon>Flavobacteriia</taxon>
        <taxon>Flavobacteriales</taxon>
        <taxon>Flavobacteriaceae</taxon>
        <taxon>Maribacter</taxon>
    </lineage>
</organism>
<sequence>MTFTREEKLALVKMVDYVILADSKVDPAEMRLLTELMQRFDFNAFFIGQARDLNKEEAYRVLGNMPLDKKQVLAQLLDQVAIADGYVHEKEIIKIMEALDHMGIERSTIKDNLS</sequence>
<dbReference type="Proteomes" id="UP000198337">
    <property type="component" value="Unassembled WGS sequence"/>
</dbReference>
<evidence type="ECO:0000313" key="1">
    <source>
        <dbReference type="EMBL" id="SNR26877.1"/>
    </source>
</evidence>
<accession>A0ABY1SDB9</accession>
<proteinExistence type="predicted"/>
<dbReference type="InterPro" id="IPR029024">
    <property type="entry name" value="TerB-like"/>
</dbReference>